<feature type="transmembrane region" description="Helical" evidence="1">
    <location>
        <begin position="105"/>
        <end position="124"/>
    </location>
</feature>
<feature type="non-terminal residue" evidence="3">
    <location>
        <position position="1"/>
    </location>
</feature>
<keyword evidence="1" id="KW-1133">Transmembrane helix</keyword>
<dbReference type="Pfam" id="PF01757">
    <property type="entry name" value="Acyl_transf_3"/>
    <property type="match status" value="1"/>
</dbReference>
<reference evidence="3" key="2">
    <citation type="submission" date="2021-09" db="EMBL/GenBank/DDBJ databases">
        <authorList>
            <person name="Gilroy R."/>
        </authorList>
    </citation>
    <scope>NUCLEOTIDE SEQUENCE</scope>
    <source>
        <strain evidence="3">4100</strain>
    </source>
</reference>
<feature type="domain" description="Acyltransferase 3" evidence="2">
    <location>
        <begin position="15"/>
        <end position="215"/>
    </location>
</feature>
<comment type="caution">
    <text evidence="3">The sequence shown here is derived from an EMBL/GenBank/DDBJ whole genome shotgun (WGS) entry which is preliminary data.</text>
</comment>
<keyword evidence="1" id="KW-0472">Membrane</keyword>
<protein>
    <recommendedName>
        <fullName evidence="2">Acyltransferase 3 domain-containing protein</fullName>
    </recommendedName>
</protein>
<dbReference type="GO" id="GO:0016747">
    <property type="term" value="F:acyltransferase activity, transferring groups other than amino-acyl groups"/>
    <property type="evidence" value="ECO:0007669"/>
    <property type="project" value="InterPro"/>
</dbReference>
<feature type="transmembrane region" description="Helical" evidence="1">
    <location>
        <begin position="76"/>
        <end position="93"/>
    </location>
</feature>
<dbReference type="EMBL" id="DYXT01000007">
    <property type="protein sequence ID" value="HJE38329.1"/>
    <property type="molecule type" value="Genomic_DNA"/>
</dbReference>
<feature type="transmembrane region" description="Helical" evidence="1">
    <location>
        <begin position="20"/>
        <end position="38"/>
    </location>
</feature>
<feature type="transmembrane region" description="Helical" evidence="1">
    <location>
        <begin position="156"/>
        <end position="173"/>
    </location>
</feature>
<feature type="transmembrane region" description="Helical" evidence="1">
    <location>
        <begin position="50"/>
        <end position="70"/>
    </location>
</feature>
<dbReference type="InterPro" id="IPR002656">
    <property type="entry name" value="Acyl_transf_3_dom"/>
</dbReference>
<keyword evidence="1" id="KW-0812">Transmembrane</keyword>
<dbReference type="Proteomes" id="UP000711407">
    <property type="component" value="Unassembled WGS sequence"/>
</dbReference>
<gene>
    <name evidence="3" type="ORF">K8V47_00990</name>
</gene>
<sequence>GEAPWTDLLSCLYPLGPTKFNVWFVSQYFALILVQPFLSRLVERMTQRQYAGFLCVMLLLTSVLVPGFPWGYLYSSSWKVSWFITLFLAGGYIRKYGLPSCNIAIYLTLFVALSVIWSAAYLGIIDFVEIGYNSLLTFGVAVSLFYIMLKVRMKPVGWVNSVAGSTFAVYLIHQNHYIVKTWQLYMPQPLGDGFWEVLLSGFLYIAVIFMACVAIDRVRIYLFELCRIPRVQQWLSDNIINKVRHVLTKI</sequence>
<evidence type="ECO:0000259" key="2">
    <source>
        <dbReference type="Pfam" id="PF01757"/>
    </source>
</evidence>
<organism evidence="3 4">
    <name type="scientific">Candidatus Amulumruptor caecigallinarius</name>
    <dbReference type="NCBI Taxonomy" id="2109911"/>
    <lineage>
        <taxon>Bacteria</taxon>
        <taxon>Pseudomonadati</taxon>
        <taxon>Bacteroidota</taxon>
        <taxon>Bacteroidia</taxon>
        <taxon>Bacteroidales</taxon>
        <taxon>Muribaculaceae</taxon>
        <taxon>Candidatus Amulumruptor</taxon>
    </lineage>
</organism>
<reference evidence="3" key="1">
    <citation type="journal article" date="2021" name="PeerJ">
        <title>Extensive microbial diversity within the chicken gut microbiome revealed by metagenomics and culture.</title>
        <authorList>
            <person name="Gilroy R."/>
            <person name="Ravi A."/>
            <person name="Getino M."/>
            <person name="Pursley I."/>
            <person name="Horton D.L."/>
            <person name="Alikhan N.F."/>
            <person name="Baker D."/>
            <person name="Gharbi K."/>
            <person name="Hall N."/>
            <person name="Watson M."/>
            <person name="Adriaenssens E.M."/>
            <person name="Foster-Nyarko E."/>
            <person name="Jarju S."/>
            <person name="Secka A."/>
            <person name="Antonio M."/>
            <person name="Oren A."/>
            <person name="Chaudhuri R.R."/>
            <person name="La Ragione R."/>
            <person name="Hildebrand F."/>
            <person name="Pallen M.J."/>
        </authorList>
    </citation>
    <scope>NUCLEOTIDE SEQUENCE</scope>
    <source>
        <strain evidence="3">4100</strain>
    </source>
</reference>
<dbReference type="AlphaFoldDB" id="A0A921E6S0"/>
<evidence type="ECO:0000256" key="1">
    <source>
        <dbReference type="SAM" id="Phobius"/>
    </source>
</evidence>
<proteinExistence type="predicted"/>
<name>A0A921E6S0_9BACT</name>
<accession>A0A921E6S0</accession>
<evidence type="ECO:0000313" key="3">
    <source>
        <dbReference type="EMBL" id="HJE38329.1"/>
    </source>
</evidence>
<feature type="transmembrane region" description="Helical" evidence="1">
    <location>
        <begin position="193"/>
        <end position="215"/>
    </location>
</feature>
<feature type="transmembrane region" description="Helical" evidence="1">
    <location>
        <begin position="130"/>
        <end position="149"/>
    </location>
</feature>
<evidence type="ECO:0000313" key="4">
    <source>
        <dbReference type="Proteomes" id="UP000711407"/>
    </source>
</evidence>